<dbReference type="PANTHER" id="PTHR30437:SF6">
    <property type="entry name" value="TRANSCRIPTION ELONGATION FACTOR GREB"/>
    <property type="match status" value="1"/>
</dbReference>
<dbReference type="InterPro" id="IPR036953">
    <property type="entry name" value="GreA/GreB_C_sf"/>
</dbReference>
<reference evidence="3" key="1">
    <citation type="submission" date="2016-10" db="EMBL/GenBank/DDBJ databases">
        <title>Sequence of Gallionella enrichment culture.</title>
        <authorList>
            <person name="Poehlein A."/>
            <person name="Muehling M."/>
            <person name="Daniel R."/>
        </authorList>
    </citation>
    <scope>NUCLEOTIDE SEQUENCE</scope>
</reference>
<feature type="region of interest" description="Disordered" evidence="1">
    <location>
        <begin position="1"/>
        <end position="31"/>
    </location>
</feature>
<feature type="domain" description="Transcription elongation factor GreA/GreB C-terminal" evidence="2">
    <location>
        <begin position="91"/>
        <end position="165"/>
    </location>
</feature>
<dbReference type="Pfam" id="PF01272">
    <property type="entry name" value="GreA_GreB"/>
    <property type="match status" value="1"/>
</dbReference>
<evidence type="ECO:0000313" key="3">
    <source>
        <dbReference type="EMBL" id="OIQ72621.1"/>
    </source>
</evidence>
<keyword evidence="3" id="KW-0648">Protein biosynthesis</keyword>
<dbReference type="GO" id="GO:0003677">
    <property type="term" value="F:DNA binding"/>
    <property type="evidence" value="ECO:0007669"/>
    <property type="project" value="InterPro"/>
</dbReference>
<evidence type="ECO:0000256" key="1">
    <source>
        <dbReference type="SAM" id="MobiDB-lite"/>
    </source>
</evidence>
<dbReference type="PIRSF" id="PIRSF006092">
    <property type="entry name" value="GreA_GreB"/>
    <property type="match status" value="1"/>
</dbReference>
<comment type="caution">
    <text evidence="3">The sequence shown here is derived from an EMBL/GenBank/DDBJ whole genome shotgun (WGS) entry which is preliminary data.</text>
</comment>
<name>A0A1J5Q9G2_9ZZZZ</name>
<sequence length="172" mass="19311">MSRAFVKENDLEPAGSDLPERPQSEHPNYVTPNGLAQLQQQAARLEGDRQQLVPHKDDPVVRQHLATVERDLRYLEGRLERAIMVDPDRQSTDSVLFGALVNLTDENGDRHEYAIVGEDEADISQHKVSWVSPLARALIGARLGDSVKWRRPAGDLELEITAIRYPAAKEKT</sequence>
<dbReference type="InterPro" id="IPR018151">
    <property type="entry name" value="TF_GreA/GreB_CS"/>
</dbReference>
<dbReference type="PROSITE" id="PS00830">
    <property type="entry name" value="GREAB_2"/>
    <property type="match status" value="1"/>
</dbReference>
<protein>
    <submittedName>
        <fullName evidence="3">Transcription elongation factor GreA</fullName>
    </submittedName>
</protein>
<dbReference type="AlphaFoldDB" id="A0A1J5Q9G2"/>
<dbReference type="GO" id="GO:0070063">
    <property type="term" value="F:RNA polymerase binding"/>
    <property type="evidence" value="ECO:0007669"/>
    <property type="project" value="InterPro"/>
</dbReference>
<dbReference type="FunFam" id="3.10.50.30:FF:000001">
    <property type="entry name" value="Transcription elongation factor GreA"/>
    <property type="match status" value="1"/>
</dbReference>
<proteinExistence type="predicted"/>
<dbReference type="GO" id="GO:0032784">
    <property type="term" value="P:regulation of DNA-templated transcription elongation"/>
    <property type="evidence" value="ECO:0007669"/>
    <property type="project" value="InterPro"/>
</dbReference>
<accession>A0A1J5Q9G2</accession>
<dbReference type="InterPro" id="IPR001437">
    <property type="entry name" value="Tscrpt_elong_fac_GreA/B_C"/>
</dbReference>
<dbReference type="InterPro" id="IPR023459">
    <property type="entry name" value="Tscrpt_elong_fac_GreA/B_fam"/>
</dbReference>
<dbReference type="SUPFAM" id="SSF54534">
    <property type="entry name" value="FKBP-like"/>
    <property type="match status" value="1"/>
</dbReference>
<organism evidence="3">
    <name type="scientific">mine drainage metagenome</name>
    <dbReference type="NCBI Taxonomy" id="410659"/>
    <lineage>
        <taxon>unclassified sequences</taxon>
        <taxon>metagenomes</taxon>
        <taxon>ecological metagenomes</taxon>
    </lineage>
</organism>
<dbReference type="PANTHER" id="PTHR30437">
    <property type="entry name" value="TRANSCRIPTION ELONGATION FACTOR GREA"/>
    <property type="match status" value="1"/>
</dbReference>
<dbReference type="EMBL" id="MLJW01003195">
    <property type="protein sequence ID" value="OIQ72621.1"/>
    <property type="molecule type" value="Genomic_DNA"/>
</dbReference>
<dbReference type="GO" id="GO:0006354">
    <property type="term" value="P:DNA-templated transcription elongation"/>
    <property type="evidence" value="ECO:0007669"/>
    <property type="project" value="TreeGrafter"/>
</dbReference>
<dbReference type="Gene3D" id="3.10.50.30">
    <property type="entry name" value="Transcription elongation factor, GreA/GreB, C-terminal domain"/>
    <property type="match status" value="1"/>
</dbReference>
<keyword evidence="3" id="KW-0251">Elongation factor</keyword>
<dbReference type="GO" id="GO:0003746">
    <property type="term" value="F:translation elongation factor activity"/>
    <property type="evidence" value="ECO:0007669"/>
    <property type="project" value="UniProtKB-KW"/>
</dbReference>
<evidence type="ECO:0000259" key="2">
    <source>
        <dbReference type="Pfam" id="PF01272"/>
    </source>
</evidence>
<gene>
    <name evidence="3" type="primary">greA_17</name>
    <name evidence="3" type="ORF">GALL_457510</name>
</gene>
<feature type="compositionally biased region" description="Basic and acidic residues" evidence="1">
    <location>
        <begin position="1"/>
        <end position="10"/>
    </location>
</feature>